<dbReference type="EMBL" id="JAACJN010000504">
    <property type="protein sequence ID" value="KAF5341427.1"/>
    <property type="molecule type" value="Genomic_DNA"/>
</dbReference>
<keyword evidence="3" id="KW-1185">Reference proteome</keyword>
<reference evidence="2 3" key="1">
    <citation type="journal article" date="2020" name="ISME J.">
        <title>Uncovering the hidden diversity of litter-decomposition mechanisms in mushroom-forming fungi.</title>
        <authorList>
            <person name="Floudas D."/>
            <person name="Bentzer J."/>
            <person name="Ahren D."/>
            <person name="Johansson T."/>
            <person name="Persson P."/>
            <person name="Tunlid A."/>
        </authorList>
    </citation>
    <scope>NUCLEOTIDE SEQUENCE [LARGE SCALE GENOMIC DNA]</scope>
    <source>
        <strain evidence="2 3">CBS 406.79</strain>
    </source>
</reference>
<evidence type="ECO:0000313" key="2">
    <source>
        <dbReference type="EMBL" id="KAF5381913.1"/>
    </source>
</evidence>
<accession>A0A8H5HEJ5</accession>
<dbReference type="OrthoDB" id="2833384at2759"/>
<name>A0A8H5HEJ5_9AGAR</name>
<dbReference type="EMBL" id="JAACJN010000055">
    <property type="protein sequence ID" value="KAF5381913.1"/>
    <property type="molecule type" value="Genomic_DNA"/>
</dbReference>
<protein>
    <submittedName>
        <fullName evidence="2">Uncharacterized protein</fullName>
    </submittedName>
</protein>
<proteinExistence type="predicted"/>
<gene>
    <name evidence="2" type="ORF">D9757_007535</name>
    <name evidence="1" type="ORF">D9757_014813</name>
</gene>
<comment type="caution">
    <text evidence="2">The sequence shown here is derived from an EMBL/GenBank/DDBJ whole genome shotgun (WGS) entry which is preliminary data.</text>
</comment>
<organism evidence="2 3">
    <name type="scientific">Collybiopsis confluens</name>
    <dbReference type="NCBI Taxonomy" id="2823264"/>
    <lineage>
        <taxon>Eukaryota</taxon>
        <taxon>Fungi</taxon>
        <taxon>Dikarya</taxon>
        <taxon>Basidiomycota</taxon>
        <taxon>Agaricomycotina</taxon>
        <taxon>Agaricomycetes</taxon>
        <taxon>Agaricomycetidae</taxon>
        <taxon>Agaricales</taxon>
        <taxon>Marasmiineae</taxon>
        <taxon>Omphalotaceae</taxon>
        <taxon>Collybiopsis</taxon>
    </lineage>
</organism>
<evidence type="ECO:0000313" key="3">
    <source>
        <dbReference type="Proteomes" id="UP000518752"/>
    </source>
</evidence>
<sequence>MAEKPISESDGIFARAYAKALEGLLAINLNPDNDILLTSPVTMRGPAAGAGIYPQMTNYLIYQLGDSLQSSTNPSYTGATVGSYIGQLETYLSWVLLKRDISVEAQLQLAEARQNFSTAAANYRVVEDAAWDRWDIVKGRFPGNFTFARWIAANEYPEYTAARNTVNVNSAALKQALGQVFGRDAQALNRYIDGVGSALQKTASVPSYNQEALSADKDRIAALTKQGATGVLPPEEDVSKEFTFVPSYSVGGTYGTEVTQWKRNAADHKPRDVSITISVQDGLDTKWEDYGYKQVEGGSGGGFWPFFYAYVYHEGKEERRELNTQHREKSIHASLAMIGAGIFPLRADLWDAPNPKVLFPIVADGAPPDVLGPKFAKISSVMIGYDVELKIDFDEDLRNEVQQIYEEVKTTKGRMSIFGFWVSAGAGGSSSERVETKFDDVKWSKESGSMRLPAASGQGAPILLGAIAQKFK</sequence>
<dbReference type="AlphaFoldDB" id="A0A8H5HEJ5"/>
<dbReference type="Proteomes" id="UP000518752">
    <property type="component" value="Unassembled WGS sequence"/>
</dbReference>
<evidence type="ECO:0000313" key="1">
    <source>
        <dbReference type="EMBL" id="KAF5341427.1"/>
    </source>
</evidence>